<feature type="compositionally biased region" description="Polar residues" evidence="1">
    <location>
        <begin position="450"/>
        <end position="471"/>
    </location>
</feature>
<feature type="compositionally biased region" description="Basic and acidic residues" evidence="1">
    <location>
        <begin position="118"/>
        <end position="140"/>
    </location>
</feature>
<dbReference type="STRING" id="669874.A0A1E4U3E6"/>
<feature type="region of interest" description="Disordered" evidence="1">
    <location>
        <begin position="116"/>
        <end position="140"/>
    </location>
</feature>
<evidence type="ECO:0000256" key="1">
    <source>
        <dbReference type="SAM" id="MobiDB-lite"/>
    </source>
</evidence>
<feature type="region of interest" description="Disordered" evidence="1">
    <location>
        <begin position="512"/>
        <end position="545"/>
    </location>
</feature>
<reference evidence="3" key="1">
    <citation type="submission" date="2016-05" db="EMBL/GenBank/DDBJ databases">
        <title>Comparative genomics of biotechnologically important yeasts.</title>
        <authorList>
            <consortium name="DOE Joint Genome Institute"/>
            <person name="Riley R."/>
            <person name="Haridas S."/>
            <person name="Wolfe K.H."/>
            <person name="Lopes M.R."/>
            <person name="Hittinger C.T."/>
            <person name="Goker M."/>
            <person name="Salamov A."/>
            <person name="Wisecaver J."/>
            <person name="Long T.M."/>
            <person name="Aerts A.L."/>
            <person name="Barry K."/>
            <person name="Choi C."/>
            <person name="Clum A."/>
            <person name="Coughlan A.Y."/>
            <person name="Deshpande S."/>
            <person name="Douglass A.P."/>
            <person name="Hanson S.J."/>
            <person name="Klenk H.-P."/>
            <person name="Labutti K."/>
            <person name="Lapidus A."/>
            <person name="Lindquist E."/>
            <person name="Lipzen A."/>
            <person name="Meier-Kolthoff J.P."/>
            <person name="Ohm R.A."/>
            <person name="Otillar R.P."/>
            <person name="Pangilinan J."/>
            <person name="Peng Y."/>
            <person name="Rokas A."/>
            <person name="Rosa C.A."/>
            <person name="Scheuner C."/>
            <person name="Sibirny A.A."/>
            <person name="Slot J.C."/>
            <person name="Stielow J.B."/>
            <person name="Sun H."/>
            <person name="Kurtzman C.P."/>
            <person name="Blackwell M."/>
            <person name="Grigoriev I.V."/>
            <person name="Jeffries T.W."/>
        </authorList>
    </citation>
    <scope>NUCLEOTIDE SEQUENCE [LARGE SCALE GENOMIC DNA]</scope>
    <source>
        <strain evidence="3">NRRL Y-2460</strain>
    </source>
</reference>
<proteinExistence type="predicted"/>
<dbReference type="EMBL" id="KV454011">
    <property type="protein sequence ID" value="ODV98428.1"/>
    <property type="molecule type" value="Genomic_DNA"/>
</dbReference>
<protein>
    <submittedName>
        <fullName evidence="2">Uncharacterized protein</fullName>
    </submittedName>
</protein>
<feature type="region of interest" description="Disordered" evidence="1">
    <location>
        <begin position="395"/>
        <end position="429"/>
    </location>
</feature>
<organism evidence="2 3">
    <name type="scientific">Pachysolen tannophilus NRRL Y-2460</name>
    <dbReference type="NCBI Taxonomy" id="669874"/>
    <lineage>
        <taxon>Eukaryota</taxon>
        <taxon>Fungi</taxon>
        <taxon>Dikarya</taxon>
        <taxon>Ascomycota</taxon>
        <taxon>Saccharomycotina</taxon>
        <taxon>Pichiomycetes</taxon>
        <taxon>Pachysolenaceae</taxon>
        <taxon>Pachysolen</taxon>
    </lineage>
</organism>
<name>A0A1E4U3E6_PACTA</name>
<feature type="compositionally biased region" description="Low complexity" evidence="1">
    <location>
        <begin position="288"/>
        <end position="297"/>
    </location>
</feature>
<dbReference type="AlphaFoldDB" id="A0A1E4U3E6"/>
<evidence type="ECO:0000313" key="3">
    <source>
        <dbReference type="Proteomes" id="UP000094236"/>
    </source>
</evidence>
<keyword evidence="3" id="KW-1185">Reference proteome</keyword>
<feature type="region of interest" description="Disordered" evidence="1">
    <location>
        <begin position="280"/>
        <end position="313"/>
    </location>
</feature>
<accession>A0A1E4U3E6</accession>
<gene>
    <name evidence="2" type="ORF">PACTADRAFT_905</name>
</gene>
<sequence>MSGRYVIGGAAALGAGFYLYERRVERVKLAEQQQQLEKNSWAPFQNQKDQERVPETATRFGRRIDEVAARSKDKLDENLTSLKHNADAKFSKLEDARSDASSWANERANRFADVTAQHQDEHAQRSEALHKSATEDEPRGFEKIKARVLQRKDDALENTKDTIGSAKNSVADSADESKNAILKAGDAYIDSVNGVAIAVHDGLSSIKEFVSGNVKAAKDEAGNINNNTTSSNNNNKNIFAEKNFLSSREEREAAARGASSFGENAKYISEDYASATSAAGPVDKITDSPSSSSSIFSGWGRNASSSANETKDQARKSAENTYYAASDALARAKEEFEKTKNHWYSWNKDKSQEANEKASKDFDKAKKDYDDASASLGKWGQDAIDSAKRQYENLKKSASDSLESAKSWGSEKADQANKSTNNALDSANDAMNNTYDQAANLVDGTRNKANDYQQAATTTPSNTDNKKSSNGWFHLKTVDEKDDESLGKMISKVSKGIGENATFFADEIEEQSAADHANSAKAASHGVVEETSGAAQSLKEKLFGKSEETKDFAQKTYDDALDQLNKAKQDWESKKGHWYSLGEEKTDQSQKAAKEKLDSAQKYFDDANSKLKSFVDDKATQSKQKFEEKRKDY</sequence>
<feature type="compositionally biased region" description="Basic and acidic residues" evidence="1">
    <location>
        <begin position="582"/>
        <end position="594"/>
    </location>
</feature>
<feature type="region of interest" description="Disordered" evidence="1">
    <location>
        <begin position="443"/>
        <end position="471"/>
    </location>
</feature>
<feature type="region of interest" description="Disordered" evidence="1">
    <location>
        <begin position="568"/>
        <end position="594"/>
    </location>
</feature>
<evidence type="ECO:0000313" key="2">
    <source>
        <dbReference type="EMBL" id="ODV98428.1"/>
    </source>
</evidence>
<dbReference type="Proteomes" id="UP000094236">
    <property type="component" value="Unassembled WGS sequence"/>
</dbReference>
<feature type="compositionally biased region" description="Polar residues" evidence="1">
    <location>
        <begin position="416"/>
        <end position="429"/>
    </location>
</feature>
<feature type="compositionally biased region" description="Low complexity" evidence="1">
    <location>
        <begin position="514"/>
        <end position="524"/>
    </location>
</feature>